<dbReference type="RefSeq" id="WP_184452359.1">
    <property type="nucleotide sequence ID" value="NZ_JACHMK010000001.1"/>
</dbReference>
<gene>
    <name evidence="2" type="ORF">HD592_001009</name>
</gene>
<dbReference type="AlphaFoldDB" id="A0A923IZ84"/>
<dbReference type="InterPro" id="IPR021401">
    <property type="entry name" value="DUF3040"/>
</dbReference>
<keyword evidence="3" id="KW-1185">Reference proteome</keyword>
<dbReference type="Pfam" id="PF11239">
    <property type="entry name" value="DUF3040"/>
    <property type="match status" value="1"/>
</dbReference>
<dbReference type="EMBL" id="JACHMK010000001">
    <property type="protein sequence ID" value="MBB6334444.1"/>
    <property type="molecule type" value="Genomic_DNA"/>
</dbReference>
<evidence type="ECO:0000313" key="3">
    <source>
        <dbReference type="Proteomes" id="UP000617426"/>
    </source>
</evidence>
<accession>A0A923IZ84</accession>
<proteinExistence type="predicted"/>
<reference evidence="2" key="1">
    <citation type="submission" date="2020-08" db="EMBL/GenBank/DDBJ databases">
        <title>Sequencing the genomes of 1000 actinobacteria strains.</title>
        <authorList>
            <person name="Klenk H.-P."/>
        </authorList>
    </citation>
    <scope>NUCLEOTIDE SEQUENCE</scope>
    <source>
        <strain evidence="2">DSM 10695</strain>
    </source>
</reference>
<keyword evidence="1" id="KW-0472">Membrane</keyword>
<evidence type="ECO:0000313" key="2">
    <source>
        <dbReference type="EMBL" id="MBB6334444.1"/>
    </source>
</evidence>
<name>A0A923IZ84_9ACTO</name>
<feature type="transmembrane region" description="Helical" evidence="1">
    <location>
        <begin position="71"/>
        <end position="92"/>
    </location>
</feature>
<sequence>MALSDYEKQVLEQMEAEFRRADPELASEMAKAVDPDAPSGSFSPRRIALGALIAVAGLAVLVGAVSLGYSLWSILLGVLGFVLMVLGVWVAVSTKGAEGGAPKKRAGAGGTSTWARLIEDQERRWQDRRRDY</sequence>
<feature type="transmembrane region" description="Helical" evidence="1">
    <location>
        <begin position="47"/>
        <end position="65"/>
    </location>
</feature>
<evidence type="ECO:0000256" key="1">
    <source>
        <dbReference type="SAM" id="Phobius"/>
    </source>
</evidence>
<comment type="caution">
    <text evidence="2">The sequence shown here is derived from an EMBL/GenBank/DDBJ whole genome shotgun (WGS) entry which is preliminary data.</text>
</comment>
<organism evidence="2 3">
    <name type="scientific">Schaalia hyovaginalis</name>
    <dbReference type="NCBI Taxonomy" id="29316"/>
    <lineage>
        <taxon>Bacteria</taxon>
        <taxon>Bacillati</taxon>
        <taxon>Actinomycetota</taxon>
        <taxon>Actinomycetes</taxon>
        <taxon>Actinomycetales</taxon>
        <taxon>Actinomycetaceae</taxon>
        <taxon>Schaalia</taxon>
    </lineage>
</organism>
<dbReference type="Proteomes" id="UP000617426">
    <property type="component" value="Unassembled WGS sequence"/>
</dbReference>
<keyword evidence="1" id="KW-0812">Transmembrane</keyword>
<protein>
    <recommendedName>
        <fullName evidence="4">DUF3040 domain-containing protein</fullName>
    </recommendedName>
</protein>
<evidence type="ECO:0008006" key="4">
    <source>
        <dbReference type="Google" id="ProtNLM"/>
    </source>
</evidence>
<keyword evidence="1" id="KW-1133">Transmembrane helix</keyword>